<dbReference type="PANTHER" id="PTHR34512:SF30">
    <property type="entry name" value="OUTER MEMBRANE PROTEIN ASSEMBLY FACTOR BAMB"/>
    <property type="match status" value="1"/>
</dbReference>
<dbReference type="InterPro" id="IPR011047">
    <property type="entry name" value="Quinoprotein_ADH-like_sf"/>
</dbReference>
<comment type="caution">
    <text evidence="4">The sequence shown here is derived from an EMBL/GenBank/DDBJ whole genome shotgun (WGS) entry which is preliminary data.</text>
</comment>
<dbReference type="Proteomes" id="UP001193081">
    <property type="component" value="Unassembled WGS sequence"/>
</dbReference>
<feature type="region of interest" description="Disordered" evidence="1">
    <location>
        <begin position="584"/>
        <end position="692"/>
    </location>
</feature>
<dbReference type="Pfam" id="PF13360">
    <property type="entry name" value="PQQ_2"/>
    <property type="match status" value="1"/>
</dbReference>
<keyword evidence="5" id="KW-1185">Reference proteome</keyword>
<keyword evidence="2" id="KW-0812">Transmembrane</keyword>
<reference evidence="4 5" key="1">
    <citation type="submission" date="2021-03" db="EMBL/GenBank/DDBJ databases">
        <authorList>
            <person name="Grouzdev D.S."/>
        </authorList>
    </citation>
    <scope>NUCLEOTIDE SEQUENCE [LARGE SCALE GENOMIC DNA]</scope>
    <source>
        <strain evidence="4 5">M50-1</strain>
    </source>
</reference>
<dbReference type="SMART" id="SM00564">
    <property type="entry name" value="PQQ"/>
    <property type="match status" value="4"/>
</dbReference>
<dbReference type="Gene3D" id="2.130.10.10">
    <property type="entry name" value="YVTN repeat-like/Quinoprotein amine dehydrogenase"/>
    <property type="match status" value="1"/>
</dbReference>
<dbReference type="RefSeq" id="WP_135476952.1">
    <property type="nucleotide sequence ID" value="NZ_SIJK02000005.1"/>
</dbReference>
<evidence type="ECO:0000313" key="4">
    <source>
        <dbReference type="EMBL" id="MBP1464879.1"/>
    </source>
</evidence>
<organism evidence="4 5">
    <name type="scientific">Candidatus Chloroploca mongolica</name>
    <dbReference type="NCBI Taxonomy" id="2528176"/>
    <lineage>
        <taxon>Bacteria</taxon>
        <taxon>Bacillati</taxon>
        <taxon>Chloroflexota</taxon>
        <taxon>Chloroflexia</taxon>
        <taxon>Chloroflexales</taxon>
        <taxon>Chloroflexineae</taxon>
        <taxon>Oscillochloridaceae</taxon>
        <taxon>Candidatus Chloroploca</taxon>
    </lineage>
</organism>
<feature type="compositionally biased region" description="Pro residues" evidence="1">
    <location>
        <begin position="641"/>
        <end position="651"/>
    </location>
</feature>
<evidence type="ECO:0000313" key="5">
    <source>
        <dbReference type="Proteomes" id="UP001193081"/>
    </source>
</evidence>
<sequence length="703" mass="74382">MSRKGHLISWPLIILSVILLAFMLAGLFRSTTEANQTSVQTPAPAQARPAESDEQVATLPDASLANSAGWHQLGGNAQRTHYVDAALPTNTSGSQLNTSWRVLWVWNGANGDSGPAAGHLHLPDSAAPILGDGRLYIGHNDGAVRAINTANGSVAWTRNLGGSIFNTGAYDALTGAVFFGSTNGNLYKLRATDGTILGEFNAGAAIEGAVLLVNDSVYVGTMGGNLYRINTATMQQTWVYNAGAGIAASPAYSANGNGLIIVPAEDQAVHAIRVATGARAWRTPVTAFARPPRNLTSSHPRPARYFPDTYPVVAEAANVVIIRSYYDWNNTWALSAGAPVNQNETRQYLQNNPSHQSLFVLNLSDGTSRFDLPAPVFGGAIGNGNYYYSSPPQAVVKRLGDGTDVAYLFWRNRNACRVSFCDGREDTTIGEMDLATGTIRFVNDHKNQGTIRVPTDEQGSLSMVGDVLFHSHWMSMGAIRITNRTTGGGSFGDPIPSVEYLSVSNTIGAGQCASRDSARRFCPEEHTPGDGEGYQLDRGFYLYYSSQKVYDQYFAPSARGPAFDNGVLYWKSVDGAIIALAPVGTEPATPTPTGSPTPTNTTAPPTATSTNSPTPTNTNTSAPTSTGTVSPTPTASNTSVPPTPTSVPPTPTATNTSAPTSTGTITPTSTSSPTPTATRTTQPTVTPTPTNNRNIVWIPFAMR</sequence>
<feature type="transmembrane region" description="Helical" evidence="2">
    <location>
        <begin position="7"/>
        <end position="28"/>
    </location>
</feature>
<dbReference type="InterPro" id="IPR015943">
    <property type="entry name" value="WD40/YVTN_repeat-like_dom_sf"/>
</dbReference>
<dbReference type="InterPro" id="IPR002372">
    <property type="entry name" value="PQQ_rpt_dom"/>
</dbReference>
<evidence type="ECO:0000256" key="2">
    <source>
        <dbReference type="SAM" id="Phobius"/>
    </source>
</evidence>
<gene>
    <name evidence="4" type="ORF">EYB53_004070</name>
</gene>
<dbReference type="InterPro" id="IPR018391">
    <property type="entry name" value="PQQ_b-propeller_rpt"/>
</dbReference>
<protein>
    <submittedName>
        <fullName evidence="4">PQQ-like beta-propeller repeat protein</fullName>
    </submittedName>
</protein>
<keyword evidence="2" id="KW-1133">Transmembrane helix</keyword>
<feature type="compositionally biased region" description="Low complexity" evidence="1">
    <location>
        <begin position="652"/>
        <end position="692"/>
    </location>
</feature>
<accession>A0ABS4D622</accession>
<keyword evidence="2" id="KW-0472">Membrane</keyword>
<dbReference type="PANTHER" id="PTHR34512">
    <property type="entry name" value="CELL SURFACE PROTEIN"/>
    <property type="match status" value="1"/>
</dbReference>
<dbReference type="EMBL" id="SIJK02000005">
    <property type="protein sequence ID" value="MBP1464879.1"/>
    <property type="molecule type" value="Genomic_DNA"/>
</dbReference>
<proteinExistence type="predicted"/>
<evidence type="ECO:0000256" key="1">
    <source>
        <dbReference type="SAM" id="MobiDB-lite"/>
    </source>
</evidence>
<feature type="domain" description="Pyrrolo-quinoline quinone repeat" evidence="3">
    <location>
        <begin position="141"/>
        <end position="295"/>
    </location>
</feature>
<dbReference type="SUPFAM" id="SSF50998">
    <property type="entry name" value="Quinoprotein alcohol dehydrogenase-like"/>
    <property type="match status" value="1"/>
</dbReference>
<feature type="compositionally biased region" description="Low complexity" evidence="1">
    <location>
        <begin position="596"/>
        <end position="640"/>
    </location>
</feature>
<evidence type="ECO:0000259" key="3">
    <source>
        <dbReference type="Pfam" id="PF13360"/>
    </source>
</evidence>
<name>A0ABS4D622_9CHLR</name>